<feature type="compositionally biased region" description="Basic and acidic residues" evidence="1">
    <location>
        <begin position="42"/>
        <end position="51"/>
    </location>
</feature>
<keyword evidence="3" id="KW-1185">Reference proteome</keyword>
<name>A0ABQ4A201_9ACTN</name>
<proteinExistence type="predicted"/>
<dbReference type="RefSeq" id="WP_203841869.1">
    <property type="nucleotide sequence ID" value="NZ_BAAATV010000001.1"/>
</dbReference>
<dbReference type="Proteomes" id="UP000603200">
    <property type="component" value="Unassembled WGS sequence"/>
</dbReference>
<evidence type="ECO:0000313" key="3">
    <source>
        <dbReference type="Proteomes" id="UP000603200"/>
    </source>
</evidence>
<sequence length="100" mass="11420">MTQPAEITSRADFELLRLNLHEVNQQIDALYLRITNADDENADKSDEKEEPVADPSTDLDVAAEEEDERQRRVDYETDGELDGDYDIDLDLDGYDDPDAE</sequence>
<accession>A0ABQ4A201</accession>
<dbReference type="EMBL" id="BOMN01000113">
    <property type="protein sequence ID" value="GIE24884.1"/>
    <property type="molecule type" value="Genomic_DNA"/>
</dbReference>
<gene>
    <name evidence="2" type="ORF">Ahu01nite_079860</name>
</gene>
<feature type="compositionally biased region" description="Acidic residues" evidence="1">
    <location>
        <begin position="76"/>
        <end position="100"/>
    </location>
</feature>
<feature type="region of interest" description="Disordered" evidence="1">
    <location>
        <begin position="39"/>
        <end position="100"/>
    </location>
</feature>
<organism evidence="2 3">
    <name type="scientific">Winogradskya humida</name>
    <dbReference type="NCBI Taxonomy" id="113566"/>
    <lineage>
        <taxon>Bacteria</taxon>
        <taxon>Bacillati</taxon>
        <taxon>Actinomycetota</taxon>
        <taxon>Actinomycetes</taxon>
        <taxon>Micromonosporales</taxon>
        <taxon>Micromonosporaceae</taxon>
        <taxon>Winogradskya</taxon>
    </lineage>
</organism>
<reference evidence="2 3" key="1">
    <citation type="submission" date="2021-01" db="EMBL/GenBank/DDBJ databases">
        <title>Whole genome shotgun sequence of Actinoplanes humidus NBRC 14915.</title>
        <authorList>
            <person name="Komaki H."/>
            <person name="Tamura T."/>
        </authorList>
    </citation>
    <scope>NUCLEOTIDE SEQUENCE [LARGE SCALE GENOMIC DNA]</scope>
    <source>
        <strain evidence="2 3">NBRC 14915</strain>
    </source>
</reference>
<evidence type="ECO:0000256" key="1">
    <source>
        <dbReference type="SAM" id="MobiDB-lite"/>
    </source>
</evidence>
<evidence type="ECO:0000313" key="2">
    <source>
        <dbReference type="EMBL" id="GIE24884.1"/>
    </source>
</evidence>
<protein>
    <submittedName>
        <fullName evidence="2">Uncharacterized protein</fullName>
    </submittedName>
</protein>
<comment type="caution">
    <text evidence="2">The sequence shown here is derived from an EMBL/GenBank/DDBJ whole genome shotgun (WGS) entry which is preliminary data.</text>
</comment>